<dbReference type="AlphaFoldDB" id="A0A2J0SP36"/>
<accession>A0A2J0SP36</accession>
<dbReference type="SUPFAM" id="SSF161111">
    <property type="entry name" value="Cation efflux protein transmembrane domain-like"/>
    <property type="match status" value="1"/>
</dbReference>
<feature type="transmembrane region" description="Helical" evidence="5">
    <location>
        <begin position="23"/>
        <end position="41"/>
    </location>
</feature>
<feature type="transmembrane region" description="Helical" evidence="5">
    <location>
        <begin position="177"/>
        <end position="195"/>
    </location>
</feature>
<dbReference type="OrthoDB" id="9799649at2"/>
<reference evidence="7" key="3">
    <citation type="journal article" date="2020" name="Front. Microbiol.">
        <title>Genetic Variants of the DSF Quorum Sensing System in Stenotrophomonas maltophilia Influence Virulence and Resistance Phenotypes Among Genotypically Diverse Clinical Isolates.</title>
        <authorList>
            <person name="Yero D."/>
            <person name="Huedo P."/>
            <person name="Conchillo-Sole O."/>
            <person name="Martinez-Servat S."/>
            <person name="Mamat U."/>
            <person name="Coves X."/>
            <person name="Llanas F."/>
            <person name="Roca I."/>
            <person name="Vila J."/>
            <person name="Schaible U.E."/>
            <person name="Daura X."/>
            <person name="Gibert I."/>
        </authorList>
    </citation>
    <scope>NUCLEOTIDE SEQUENCE</scope>
    <source>
        <strain evidence="7">OG156</strain>
    </source>
</reference>
<dbReference type="RefSeq" id="WP_049430369.1">
    <property type="nucleotide sequence ID" value="NZ_CP154630.1"/>
</dbReference>
<keyword evidence="4 5" id="KW-0472">Membrane</keyword>
<sequence length="210" mass="21980">MGECCGCGKTLDVAAMQARHRRVLWIVLLVNLATFALMVAAAGYSHSSSLLSGALDNLGDAATYALSLAVVGAGLVAKARVALFKGLLILAAALVVAAQIGWRLLHPEVPLFASMGLAALLNLAANAACLWLLTPYRNDDINLASAWECSRNDLYEGASVLLAAGLVALFGAGWPDLLVAVALLVLFLRSALRVLRSAWGELRSARLLAS</sequence>
<feature type="transmembrane region" description="Helical" evidence="5">
    <location>
        <begin position="61"/>
        <end position="79"/>
    </location>
</feature>
<feature type="transmembrane region" description="Helical" evidence="5">
    <location>
        <begin position="86"/>
        <end position="105"/>
    </location>
</feature>
<evidence type="ECO:0000313" key="8">
    <source>
        <dbReference type="EMBL" id="PZS88122.1"/>
    </source>
</evidence>
<feature type="domain" description="Cation efflux protein transmembrane" evidence="6">
    <location>
        <begin position="81"/>
        <end position="199"/>
    </location>
</feature>
<dbReference type="EMBL" id="LXXM01000217">
    <property type="protein sequence ID" value="PZS88122.1"/>
    <property type="molecule type" value="Genomic_DNA"/>
</dbReference>
<evidence type="ECO:0000256" key="5">
    <source>
        <dbReference type="SAM" id="Phobius"/>
    </source>
</evidence>
<dbReference type="InterPro" id="IPR027469">
    <property type="entry name" value="Cation_efflux_TMD_sf"/>
</dbReference>
<dbReference type="Pfam" id="PF01545">
    <property type="entry name" value="Cation_efflux"/>
    <property type="match status" value="1"/>
</dbReference>
<gene>
    <name evidence="8" type="ORF">A7X83_15485</name>
    <name evidence="7" type="ORF">D7Y33_07635</name>
</gene>
<evidence type="ECO:0000313" key="7">
    <source>
        <dbReference type="EMBL" id="MBA0310891.1"/>
    </source>
</evidence>
<evidence type="ECO:0000313" key="10">
    <source>
        <dbReference type="Proteomes" id="UP000822271"/>
    </source>
</evidence>
<feature type="transmembrane region" description="Helical" evidence="5">
    <location>
        <begin position="111"/>
        <end position="133"/>
    </location>
</feature>
<dbReference type="GO" id="GO:0008324">
    <property type="term" value="F:monoatomic cation transmembrane transporter activity"/>
    <property type="evidence" value="ECO:0007669"/>
    <property type="project" value="InterPro"/>
</dbReference>
<protein>
    <submittedName>
        <fullName evidence="7">Cation transporter</fullName>
    </submittedName>
</protein>
<comment type="caution">
    <text evidence="7">The sequence shown here is derived from an EMBL/GenBank/DDBJ whole genome shotgun (WGS) entry which is preliminary data.</text>
</comment>
<evidence type="ECO:0000256" key="4">
    <source>
        <dbReference type="ARBA" id="ARBA00023136"/>
    </source>
</evidence>
<dbReference type="GO" id="GO:0016020">
    <property type="term" value="C:membrane"/>
    <property type="evidence" value="ECO:0007669"/>
    <property type="project" value="UniProtKB-SubCell"/>
</dbReference>
<keyword evidence="2 5" id="KW-0812">Transmembrane</keyword>
<organism evidence="7 10">
    <name type="scientific">Stenotrophomonas maltophilia</name>
    <name type="common">Pseudomonas maltophilia</name>
    <name type="synonym">Xanthomonas maltophilia</name>
    <dbReference type="NCBI Taxonomy" id="40324"/>
    <lineage>
        <taxon>Bacteria</taxon>
        <taxon>Pseudomonadati</taxon>
        <taxon>Pseudomonadota</taxon>
        <taxon>Gammaproteobacteria</taxon>
        <taxon>Lysobacterales</taxon>
        <taxon>Lysobacteraceae</taxon>
        <taxon>Stenotrophomonas</taxon>
        <taxon>Stenotrophomonas maltophilia group</taxon>
    </lineage>
</organism>
<evidence type="ECO:0000256" key="3">
    <source>
        <dbReference type="ARBA" id="ARBA00022989"/>
    </source>
</evidence>
<name>A0A2J0SP36_STEMA</name>
<keyword evidence="3 5" id="KW-1133">Transmembrane helix</keyword>
<dbReference type="EMBL" id="RAUE01000012">
    <property type="protein sequence ID" value="MBA0310891.1"/>
    <property type="molecule type" value="Genomic_DNA"/>
</dbReference>
<comment type="subcellular location">
    <subcellularLocation>
        <location evidence="1">Membrane</location>
        <topology evidence="1">Multi-pass membrane protein</topology>
    </subcellularLocation>
</comment>
<dbReference type="InterPro" id="IPR058533">
    <property type="entry name" value="Cation_efflux_TM"/>
</dbReference>
<evidence type="ECO:0000259" key="6">
    <source>
        <dbReference type="Pfam" id="PF01545"/>
    </source>
</evidence>
<dbReference type="GO" id="GO:0006829">
    <property type="term" value="P:zinc ion transport"/>
    <property type="evidence" value="ECO:0007669"/>
    <property type="project" value="UniProtKB-KW"/>
</dbReference>
<evidence type="ECO:0000313" key="9">
    <source>
        <dbReference type="Proteomes" id="UP000249614"/>
    </source>
</evidence>
<reference evidence="8 9" key="1">
    <citation type="submission" date="2016-05" db="EMBL/GenBank/DDBJ databases">
        <authorList>
            <person name="Lavstsen T."/>
            <person name="Jespersen J.S."/>
        </authorList>
    </citation>
    <scope>NUCLEOTIDE SEQUENCE [LARGE SCALE GENOMIC DNA]</scope>
    <source>
        <strain evidence="8 9">SM-5815</strain>
    </source>
</reference>
<dbReference type="Proteomes" id="UP000249614">
    <property type="component" value="Unassembled WGS sequence"/>
</dbReference>
<evidence type="ECO:0000256" key="1">
    <source>
        <dbReference type="ARBA" id="ARBA00004141"/>
    </source>
</evidence>
<feature type="transmembrane region" description="Helical" evidence="5">
    <location>
        <begin position="154"/>
        <end position="171"/>
    </location>
</feature>
<dbReference type="Gene3D" id="1.20.1510.10">
    <property type="entry name" value="Cation efflux protein transmembrane domain"/>
    <property type="match status" value="1"/>
</dbReference>
<reference evidence="7" key="2">
    <citation type="submission" date="2018-09" db="EMBL/GenBank/DDBJ databases">
        <authorList>
            <person name="Groschel M."/>
            <person name="Kohl T."/>
            <person name="Conchillo-Sole O."/>
            <person name="Mamat U."/>
            <person name="Yero D."/>
            <person name="Niemann S."/>
            <person name="Daura X."/>
            <person name="Gibert I."/>
        </authorList>
    </citation>
    <scope>NUCLEOTIDE SEQUENCE</scope>
    <source>
        <strain evidence="7">OG156</strain>
    </source>
</reference>
<evidence type="ECO:0000256" key="2">
    <source>
        <dbReference type="ARBA" id="ARBA00022692"/>
    </source>
</evidence>
<dbReference type="Proteomes" id="UP000822271">
    <property type="component" value="Unassembled WGS sequence"/>
</dbReference>
<proteinExistence type="predicted"/>